<dbReference type="InterPro" id="IPR011010">
    <property type="entry name" value="DNA_brk_join_enz"/>
</dbReference>
<organism evidence="8 9">
    <name type="scientific">Pseudomonas turukhanskensis</name>
    <dbReference type="NCBI Taxonomy" id="1806536"/>
    <lineage>
        <taxon>Bacteria</taxon>
        <taxon>Pseudomonadati</taxon>
        <taxon>Pseudomonadota</taxon>
        <taxon>Gammaproteobacteria</taxon>
        <taxon>Pseudomonadales</taxon>
        <taxon>Pseudomonadaceae</taxon>
        <taxon>Pseudomonas</taxon>
    </lineage>
</organism>
<evidence type="ECO:0000256" key="1">
    <source>
        <dbReference type="ARBA" id="ARBA00008857"/>
    </source>
</evidence>
<dbReference type="GO" id="GO:0003677">
    <property type="term" value="F:DNA binding"/>
    <property type="evidence" value="ECO:0007669"/>
    <property type="project" value="UniProtKB-UniRule"/>
</dbReference>
<dbReference type="Gene3D" id="1.10.443.10">
    <property type="entry name" value="Intergrase catalytic core"/>
    <property type="match status" value="1"/>
</dbReference>
<evidence type="ECO:0000256" key="3">
    <source>
        <dbReference type="ARBA" id="ARBA00023125"/>
    </source>
</evidence>
<dbReference type="EMBL" id="BSFN01000003">
    <property type="protein sequence ID" value="GLK88286.1"/>
    <property type="molecule type" value="Genomic_DNA"/>
</dbReference>
<comment type="similarity">
    <text evidence="1">Belongs to the 'phage' integrase family.</text>
</comment>
<dbReference type="PROSITE" id="PS51898">
    <property type="entry name" value="TYR_RECOMBINASE"/>
    <property type="match status" value="1"/>
</dbReference>
<dbReference type="Gene3D" id="3.30.160.390">
    <property type="entry name" value="Integrase, DNA-binding domain"/>
    <property type="match status" value="1"/>
</dbReference>
<comment type="caution">
    <text evidence="8">The sequence shown here is derived from an EMBL/GenBank/DDBJ whole genome shotgun (WGS) entry which is preliminary data.</text>
</comment>
<dbReference type="InterPro" id="IPR044068">
    <property type="entry name" value="CB"/>
</dbReference>
<reference evidence="8" key="1">
    <citation type="journal article" date="2014" name="Int. J. Syst. Evol. Microbiol.">
        <title>Complete genome sequence of Corynebacterium casei LMG S-19264T (=DSM 44701T), isolated from a smear-ripened cheese.</title>
        <authorList>
            <consortium name="US DOE Joint Genome Institute (JGI-PGF)"/>
            <person name="Walter F."/>
            <person name="Albersmeier A."/>
            <person name="Kalinowski J."/>
            <person name="Ruckert C."/>
        </authorList>
    </citation>
    <scope>NUCLEOTIDE SEQUENCE</scope>
    <source>
        <strain evidence="8">VKM B-2935</strain>
    </source>
</reference>
<dbReference type="Gene3D" id="1.10.150.130">
    <property type="match status" value="1"/>
</dbReference>
<dbReference type="Pfam" id="PF22022">
    <property type="entry name" value="Phage_int_M"/>
    <property type="match status" value="1"/>
</dbReference>
<dbReference type="InterPro" id="IPR053876">
    <property type="entry name" value="Phage_int_M"/>
</dbReference>
<evidence type="ECO:0008006" key="10">
    <source>
        <dbReference type="Google" id="ProtNLM"/>
    </source>
</evidence>
<gene>
    <name evidence="8" type="ORF">GCM10017655_13480</name>
</gene>
<sequence>MPLTDTAVRQAKPAEKDFTLKDGDGLALFIATNGNKSWHFRFTLHSKPARISLGTYPEISLKDARERRDKARSLVAKGIDPRLERRREQQEAGVGAANTFEAVANRWYEFKAPRLTDGRKGSAAQSRRYLDKDLIPVLGKIPVADVRRSDVLMAVRRVEARKALNVAEKCRTWLNQIFRFAIAEGLLELNPASDLDIIAAAQPPVQHNPILRREELPAFLAKLKDFPGLEMTRIAVRLLLLTGVRTGELRNASPDQFDLEAGLWSIPPEGVKQLRSRVRTEGGAIPSYLVPLPRQAVEELRKLKTMTGKGRYVFAGRNDPSRPMSENTVNAAIKKMGYEGKLTGHGIRGTISTALNEMGYNADWIEAQLSHAGENKVRGSYNHAQYVEQRREMMQAWADGLDVLCISSAQVLNQ</sequence>
<keyword evidence="4" id="KW-0233">DNA recombination</keyword>
<feature type="domain" description="Core-binding (CB)" evidence="7">
    <location>
        <begin position="98"/>
        <end position="182"/>
    </location>
</feature>
<dbReference type="PROSITE" id="PS51900">
    <property type="entry name" value="CB"/>
    <property type="match status" value="1"/>
</dbReference>
<evidence type="ECO:0000313" key="8">
    <source>
        <dbReference type="EMBL" id="GLK88286.1"/>
    </source>
</evidence>
<dbReference type="InterPro" id="IPR013762">
    <property type="entry name" value="Integrase-like_cat_sf"/>
</dbReference>
<dbReference type="InterPro" id="IPR025166">
    <property type="entry name" value="Integrase_DNA_bind_dom"/>
</dbReference>
<dbReference type="PANTHER" id="PTHR30629">
    <property type="entry name" value="PROPHAGE INTEGRASE"/>
    <property type="match status" value="1"/>
</dbReference>
<dbReference type="RefSeq" id="WP_271194513.1">
    <property type="nucleotide sequence ID" value="NZ_BSFN01000003.1"/>
</dbReference>
<proteinExistence type="inferred from homology"/>
<protein>
    <recommendedName>
        <fullName evidence="10">Integrase</fullName>
    </recommendedName>
</protein>
<dbReference type="PANTHER" id="PTHR30629:SF2">
    <property type="entry name" value="PROPHAGE INTEGRASE INTS-RELATED"/>
    <property type="match status" value="1"/>
</dbReference>
<dbReference type="InterPro" id="IPR010998">
    <property type="entry name" value="Integrase_recombinase_N"/>
</dbReference>
<dbReference type="InterPro" id="IPR002104">
    <property type="entry name" value="Integrase_catalytic"/>
</dbReference>
<dbReference type="Pfam" id="PF00589">
    <property type="entry name" value="Phage_integrase"/>
    <property type="match status" value="1"/>
</dbReference>
<dbReference type="GO" id="GO:0015074">
    <property type="term" value="P:DNA integration"/>
    <property type="evidence" value="ECO:0007669"/>
    <property type="project" value="UniProtKB-KW"/>
</dbReference>
<keyword evidence="2" id="KW-0229">DNA integration</keyword>
<keyword evidence="9" id="KW-1185">Reference proteome</keyword>
<dbReference type="Proteomes" id="UP001143328">
    <property type="component" value="Unassembled WGS sequence"/>
</dbReference>
<evidence type="ECO:0000256" key="4">
    <source>
        <dbReference type="ARBA" id="ARBA00023172"/>
    </source>
</evidence>
<evidence type="ECO:0000256" key="5">
    <source>
        <dbReference type="PROSITE-ProRule" id="PRU01248"/>
    </source>
</evidence>
<dbReference type="AlphaFoldDB" id="A0A9W6NF53"/>
<dbReference type="GO" id="GO:0006310">
    <property type="term" value="P:DNA recombination"/>
    <property type="evidence" value="ECO:0007669"/>
    <property type="project" value="UniProtKB-KW"/>
</dbReference>
<feature type="domain" description="Tyr recombinase" evidence="6">
    <location>
        <begin position="206"/>
        <end position="394"/>
    </location>
</feature>
<dbReference type="SUPFAM" id="SSF56349">
    <property type="entry name" value="DNA breaking-rejoining enzymes"/>
    <property type="match status" value="1"/>
</dbReference>
<evidence type="ECO:0000313" key="9">
    <source>
        <dbReference type="Proteomes" id="UP001143328"/>
    </source>
</evidence>
<accession>A0A9W6NF53</accession>
<evidence type="ECO:0000259" key="7">
    <source>
        <dbReference type="PROSITE" id="PS51900"/>
    </source>
</evidence>
<reference evidence="8" key="2">
    <citation type="submission" date="2023-01" db="EMBL/GenBank/DDBJ databases">
        <authorList>
            <person name="Sun Q."/>
            <person name="Evtushenko L."/>
        </authorList>
    </citation>
    <scope>NUCLEOTIDE SEQUENCE</scope>
    <source>
        <strain evidence="8">VKM B-2935</strain>
    </source>
</reference>
<dbReference type="InterPro" id="IPR038488">
    <property type="entry name" value="Integrase_DNA-bd_sf"/>
</dbReference>
<evidence type="ECO:0000259" key="6">
    <source>
        <dbReference type="PROSITE" id="PS51898"/>
    </source>
</evidence>
<dbReference type="CDD" id="cd00801">
    <property type="entry name" value="INT_P4_C"/>
    <property type="match status" value="1"/>
</dbReference>
<evidence type="ECO:0000256" key="2">
    <source>
        <dbReference type="ARBA" id="ARBA00022908"/>
    </source>
</evidence>
<dbReference type="Pfam" id="PF13356">
    <property type="entry name" value="Arm-DNA-bind_3"/>
    <property type="match status" value="1"/>
</dbReference>
<dbReference type="InterPro" id="IPR050808">
    <property type="entry name" value="Phage_Integrase"/>
</dbReference>
<name>A0A9W6NF53_9PSED</name>
<keyword evidence="3 5" id="KW-0238">DNA-binding</keyword>